<feature type="compositionally biased region" description="Polar residues" evidence="1">
    <location>
        <begin position="450"/>
        <end position="476"/>
    </location>
</feature>
<gene>
    <name evidence="2" type="ORF">GALMADRAFT_223933</name>
</gene>
<feature type="region of interest" description="Disordered" evidence="1">
    <location>
        <begin position="1099"/>
        <end position="1130"/>
    </location>
</feature>
<evidence type="ECO:0000313" key="3">
    <source>
        <dbReference type="Proteomes" id="UP000027222"/>
    </source>
</evidence>
<protein>
    <submittedName>
        <fullName evidence="2">Uncharacterized protein</fullName>
    </submittedName>
</protein>
<sequence length="1235" mass="133656">MSFIFNLPAPKSPIIDFDHHELATVVRGTTGTTAPDIANLASDFVLHFKVSGRQFMELGDSIINTLSNSDPNARERLCSLQTSRPEHLKALLRVNTPPPSRSNSFSRLAPAIREIRASHSSAAIGSHGIADSSEEEGLDKPFVFEVEDSSKSDELDEDDPTQELDVEPIQWGYDLVLRNFEPVLNADVADEQIVNMDATSQVDIHSPFSFINHEERDRVSTENVAHPALFLSTQHPISDCAERQTSFQDRNSAQPHMTITNSLIFPSPVQCLSGPRRPNRDEETTMDLIAVAEEGIVNEGITSEDDTNSTISHSLSSGVYLIHDGSLTRDKLLHINTILSGIPEEPIDVGDPFDKHFDSEPHYHAEPQNESIIPPTTVIQDTEFTATLSMLQNKSVTSIESDIFHPVTYSSIGSESERNVIRRPSLSCAMVISTTSSRPRIILTSQVAINNTPHEGSPSGQTSSDPILTGRSTSSIEAKPPLPAFKGNDDILGALSPLLVDFSFEPPNSHNQPLVDVANTGPSEPLALEGPGGRTDLDEDDDANASFLTIPSSPDAPGQPIVPATPQTIPSHPHDPTNSSTRIVDDSDTPSVSMLAFIEKTLSSNLRNPTEPLISGGSSSPNTPLLANIIKDTSRSEIVLSYGHRYLGPSSPSSSLRPNLDEQPADRLSLPILVLDPPNASGTDSTMEMKMKIHSSIQPSKIFRHEDRTRVPSSPILSTLVHRSEGSPPKISSAAAADDIPVLRVAVVGDHIKPGIETETRSSPSPFSDTADVSDSSTLAVSIADEPSAPGLQLSCPITSLLGLGHAQPCTLGNWSNASRRPPLTSVEVAPPTASCSLSVPRAAFRHTAEHDNLVLPESPPRTIVIHSEDQSIMTPEIMPGILLPNDTTLRDNHGTLFPSCQPASHGCSTQYHPVFRSLSESPMANHGRQLAGADDKNTSLIAVELSSSENGANMVYFSQGPFSVKEANFEVGSMVGFRPVIDVDRLGSEGRFKVATDSRSDSLGRPGTQEYDTTESSSEKHEFSLPTITSDRSFSQEIFSSFQSLSFDLPANPCHNIAEAPLMPTVLTSPQRLSRATPRTLWPVSDYVYEEGRPPVLLLDNDKPDRKCRTSRTLPVSGSSSKSRDELVSPPHVDVAIQTDTDCQRQLSHIQTREQILLSPARPSQSPLSALLPKKGVILEVFQKVFADLLPKDTASDMASYSKLRPRPRVDVTPGGLLPTFQGPLSAISRNGDI</sequence>
<proteinExistence type="predicted"/>
<name>A0A067TFI3_GALM3</name>
<dbReference type="Proteomes" id="UP000027222">
    <property type="component" value="Unassembled WGS sequence"/>
</dbReference>
<dbReference type="AlphaFoldDB" id="A0A067TFI3"/>
<reference evidence="3" key="1">
    <citation type="journal article" date="2014" name="Proc. Natl. Acad. Sci. U.S.A.">
        <title>Extensive sampling of basidiomycete genomes demonstrates inadequacy of the white-rot/brown-rot paradigm for wood decay fungi.</title>
        <authorList>
            <person name="Riley R."/>
            <person name="Salamov A.A."/>
            <person name="Brown D.W."/>
            <person name="Nagy L.G."/>
            <person name="Floudas D."/>
            <person name="Held B.W."/>
            <person name="Levasseur A."/>
            <person name="Lombard V."/>
            <person name="Morin E."/>
            <person name="Otillar R."/>
            <person name="Lindquist E.A."/>
            <person name="Sun H."/>
            <person name="LaButti K.M."/>
            <person name="Schmutz J."/>
            <person name="Jabbour D."/>
            <person name="Luo H."/>
            <person name="Baker S.E."/>
            <person name="Pisabarro A.G."/>
            <person name="Walton J.D."/>
            <person name="Blanchette R.A."/>
            <person name="Henrissat B."/>
            <person name="Martin F."/>
            <person name="Cullen D."/>
            <person name="Hibbett D.S."/>
            <person name="Grigoriev I.V."/>
        </authorList>
    </citation>
    <scope>NUCLEOTIDE SEQUENCE [LARGE SCALE GENOMIC DNA]</scope>
    <source>
        <strain evidence="3">CBS 339.88</strain>
    </source>
</reference>
<feature type="compositionally biased region" description="Polar residues" evidence="1">
    <location>
        <begin position="565"/>
        <end position="582"/>
    </location>
</feature>
<evidence type="ECO:0000256" key="1">
    <source>
        <dbReference type="SAM" id="MobiDB-lite"/>
    </source>
</evidence>
<feature type="region of interest" description="Disordered" evidence="1">
    <location>
        <begin position="450"/>
        <end position="482"/>
    </location>
</feature>
<dbReference type="EMBL" id="KL142374">
    <property type="protein sequence ID" value="KDR78674.1"/>
    <property type="molecule type" value="Genomic_DNA"/>
</dbReference>
<feature type="compositionally biased region" description="Polar residues" evidence="1">
    <location>
        <begin position="1112"/>
        <end position="1122"/>
    </location>
</feature>
<feature type="region of interest" description="Disordered" evidence="1">
    <location>
        <begin position="997"/>
        <end position="1023"/>
    </location>
</feature>
<accession>A0A067TFI3</accession>
<feature type="region of interest" description="Disordered" evidence="1">
    <location>
        <begin position="511"/>
        <end position="587"/>
    </location>
</feature>
<dbReference type="OrthoDB" id="10671087at2759"/>
<evidence type="ECO:0000313" key="2">
    <source>
        <dbReference type="EMBL" id="KDR78674.1"/>
    </source>
</evidence>
<keyword evidence="3" id="KW-1185">Reference proteome</keyword>
<organism evidence="2 3">
    <name type="scientific">Galerina marginata (strain CBS 339.88)</name>
    <dbReference type="NCBI Taxonomy" id="685588"/>
    <lineage>
        <taxon>Eukaryota</taxon>
        <taxon>Fungi</taxon>
        <taxon>Dikarya</taxon>
        <taxon>Basidiomycota</taxon>
        <taxon>Agaricomycotina</taxon>
        <taxon>Agaricomycetes</taxon>
        <taxon>Agaricomycetidae</taxon>
        <taxon>Agaricales</taxon>
        <taxon>Agaricineae</taxon>
        <taxon>Strophariaceae</taxon>
        <taxon>Galerina</taxon>
    </lineage>
</organism>
<dbReference type="HOGENOM" id="CLU_267267_0_0_1"/>